<evidence type="ECO:0000256" key="6">
    <source>
        <dbReference type="ARBA" id="ARBA00022837"/>
    </source>
</evidence>
<evidence type="ECO:0000256" key="1">
    <source>
        <dbReference type="ARBA" id="ARBA00006249"/>
    </source>
</evidence>
<organism evidence="10 11">
    <name type="scientific">Podospora didyma</name>
    <dbReference type="NCBI Taxonomy" id="330526"/>
    <lineage>
        <taxon>Eukaryota</taxon>
        <taxon>Fungi</taxon>
        <taxon>Dikarya</taxon>
        <taxon>Ascomycota</taxon>
        <taxon>Pezizomycotina</taxon>
        <taxon>Sordariomycetes</taxon>
        <taxon>Sordariomycetidae</taxon>
        <taxon>Sordariales</taxon>
        <taxon>Podosporaceae</taxon>
        <taxon>Podospora</taxon>
    </lineage>
</organism>
<reference evidence="10" key="2">
    <citation type="submission" date="2023-06" db="EMBL/GenBank/DDBJ databases">
        <authorList>
            <consortium name="Lawrence Berkeley National Laboratory"/>
            <person name="Haridas S."/>
            <person name="Hensen N."/>
            <person name="Bonometti L."/>
            <person name="Westerberg I."/>
            <person name="Brannstrom I.O."/>
            <person name="Guillou S."/>
            <person name="Cros-Aarteil S."/>
            <person name="Calhoun S."/>
            <person name="Kuo A."/>
            <person name="Mondo S."/>
            <person name="Pangilinan J."/>
            <person name="Riley R."/>
            <person name="LaButti K."/>
            <person name="Andreopoulos B."/>
            <person name="Lipzen A."/>
            <person name="Chen C."/>
            <person name="Yanf M."/>
            <person name="Daum C."/>
            <person name="Ng V."/>
            <person name="Clum A."/>
            <person name="Steindorff A."/>
            <person name="Ohm R."/>
            <person name="Martin F."/>
            <person name="Silar P."/>
            <person name="Natvig D."/>
            <person name="Lalanne C."/>
            <person name="Gautier V."/>
            <person name="Ament-velasquez S.L."/>
            <person name="Kruys A."/>
            <person name="Hutchinson M.I."/>
            <person name="Powell A.J."/>
            <person name="Barry K."/>
            <person name="Miller A.N."/>
            <person name="Grigoriev I.V."/>
            <person name="Debuchy R."/>
            <person name="Gladieux P."/>
            <person name="Thoren M.H."/>
            <person name="Johannesson H."/>
        </authorList>
    </citation>
    <scope>NUCLEOTIDE SEQUENCE</scope>
    <source>
        <strain evidence="10">CBS 232.78</strain>
    </source>
</reference>
<keyword evidence="2" id="KW-0719">Serine esterase</keyword>
<evidence type="ECO:0000256" key="5">
    <source>
        <dbReference type="ARBA" id="ARBA00022801"/>
    </source>
</evidence>
<dbReference type="SUPFAM" id="SSF53474">
    <property type="entry name" value="alpha/beta-Hydrolases"/>
    <property type="match status" value="1"/>
</dbReference>
<keyword evidence="3" id="KW-0479">Metal-binding</keyword>
<name>A0AAE0U0K5_9PEZI</name>
<dbReference type="GO" id="GO:0046872">
    <property type="term" value="F:metal ion binding"/>
    <property type="evidence" value="ECO:0007669"/>
    <property type="project" value="UniProtKB-KW"/>
</dbReference>
<dbReference type="Pfam" id="PF07519">
    <property type="entry name" value="Tannase"/>
    <property type="match status" value="1"/>
</dbReference>
<sequence length="534" mass="56492">MSISSCVPATFGTPTILGTQILSLEANLVTNYSTPAPIPAVYRFTQPAIEVQNVTFCNVTVSYTHTGQDDELAVEGWLPVDWNGRFQAVGGGGWAAGRVPFTYAAMGGAIAEGFATVTTDAGLGNATGLESGPWALLSPGNVNLYNLQDFGSVSLNEQAIIGKSLIASYYGKGPTYSYWNGCSQGGRQGMMLAQRYPDAYDGIAAGAPGIYWTEIPPAAIWPQHFMNTEKAFPYACELEAITAGAVAACDGLDGVLDGIITEVDACLASFDPFQLVGSSVSNCSDVGGKTQDITVAAASVANASWHGSPQWFGYSPGADLTHSTADPGTPNTQPGPASTNCTTGTCVGVPNELWLQWLRVFSAKGDPSFNFTTLTRAEYDRLAHVGAQEYRSSIRTDDPDLSAFRAAGGKLVSFHGLSDNMIPWQGTRQYYDAVAARVPDVHGFYRHYEVPGLGHCSGGPSGQPDSLFAQLRAWVENGTAPAESPIKVTLQNGTVQNRVLCPYPQKARWQAAGWYCSSSVSSSAASSPKSGFKE</sequence>
<comment type="caution">
    <text evidence="10">The sequence shown here is derived from an EMBL/GenBank/DDBJ whole genome shotgun (WGS) entry which is preliminary data.</text>
</comment>
<gene>
    <name evidence="10" type="ORF">B0H63DRAFT_192686</name>
</gene>
<evidence type="ECO:0000256" key="3">
    <source>
        <dbReference type="ARBA" id="ARBA00022723"/>
    </source>
</evidence>
<dbReference type="InterPro" id="IPR011118">
    <property type="entry name" value="Tannase/feruloyl_esterase"/>
</dbReference>
<dbReference type="PANTHER" id="PTHR33938">
    <property type="entry name" value="FERULOYL ESTERASE B-RELATED"/>
    <property type="match status" value="1"/>
</dbReference>
<keyword evidence="5 8" id="KW-0378">Hydrolase</keyword>
<keyword evidence="4" id="KW-0732">Signal</keyword>
<evidence type="ECO:0000313" key="10">
    <source>
        <dbReference type="EMBL" id="KAK3386169.1"/>
    </source>
</evidence>
<comment type="similarity">
    <text evidence="1 8">Belongs to the tannase family.</text>
</comment>
<evidence type="ECO:0000256" key="4">
    <source>
        <dbReference type="ARBA" id="ARBA00022729"/>
    </source>
</evidence>
<evidence type="ECO:0000256" key="2">
    <source>
        <dbReference type="ARBA" id="ARBA00022487"/>
    </source>
</evidence>
<dbReference type="Gene3D" id="3.40.50.1820">
    <property type="entry name" value="alpha/beta hydrolase"/>
    <property type="match status" value="1"/>
</dbReference>
<dbReference type="PANTHER" id="PTHR33938:SF13">
    <property type="entry name" value="CARBOXYLIC ESTER HYDROLASE"/>
    <property type="match status" value="1"/>
</dbReference>
<dbReference type="AlphaFoldDB" id="A0AAE0U0K5"/>
<dbReference type="Proteomes" id="UP001285441">
    <property type="component" value="Unassembled WGS sequence"/>
</dbReference>
<evidence type="ECO:0000256" key="9">
    <source>
        <dbReference type="SAM" id="MobiDB-lite"/>
    </source>
</evidence>
<evidence type="ECO:0000256" key="7">
    <source>
        <dbReference type="ARBA" id="ARBA00023157"/>
    </source>
</evidence>
<dbReference type="EC" id="3.1.1.-" evidence="8"/>
<feature type="compositionally biased region" description="Polar residues" evidence="9">
    <location>
        <begin position="321"/>
        <end position="337"/>
    </location>
</feature>
<reference evidence="10" key="1">
    <citation type="journal article" date="2023" name="Mol. Phylogenet. Evol.">
        <title>Genome-scale phylogeny and comparative genomics of the fungal order Sordariales.</title>
        <authorList>
            <person name="Hensen N."/>
            <person name="Bonometti L."/>
            <person name="Westerberg I."/>
            <person name="Brannstrom I.O."/>
            <person name="Guillou S."/>
            <person name="Cros-Aarteil S."/>
            <person name="Calhoun S."/>
            <person name="Haridas S."/>
            <person name="Kuo A."/>
            <person name="Mondo S."/>
            <person name="Pangilinan J."/>
            <person name="Riley R."/>
            <person name="LaButti K."/>
            <person name="Andreopoulos B."/>
            <person name="Lipzen A."/>
            <person name="Chen C."/>
            <person name="Yan M."/>
            <person name="Daum C."/>
            <person name="Ng V."/>
            <person name="Clum A."/>
            <person name="Steindorff A."/>
            <person name="Ohm R.A."/>
            <person name="Martin F."/>
            <person name="Silar P."/>
            <person name="Natvig D.O."/>
            <person name="Lalanne C."/>
            <person name="Gautier V."/>
            <person name="Ament-Velasquez S.L."/>
            <person name="Kruys A."/>
            <person name="Hutchinson M.I."/>
            <person name="Powell A.J."/>
            <person name="Barry K."/>
            <person name="Miller A.N."/>
            <person name="Grigoriev I.V."/>
            <person name="Debuchy R."/>
            <person name="Gladieux P."/>
            <person name="Hiltunen Thoren M."/>
            <person name="Johannesson H."/>
        </authorList>
    </citation>
    <scope>NUCLEOTIDE SEQUENCE</scope>
    <source>
        <strain evidence="10">CBS 232.78</strain>
    </source>
</reference>
<keyword evidence="6" id="KW-0106">Calcium</keyword>
<dbReference type="InterPro" id="IPR029058">
    <property type="entry name" value="AB_hydrolase_fold"/>
</dbReference>
<dbReference type="EMBL" id="JAULSW010000004">
    <property type="protein sequence ID" value="KAK3386169.1"/>
    <property type="molecule type" value="Genomic_DNA"/>
</dbReference>
<keyword evidence="7" id="KW-1015">Disulfide bond</keyword>
<proteinExistence type="inferred from homology"/>
<feature type="region of interest" description="Disordered" evidence="9">
    <location>
        <begin position="317"/>
        <end position="337"/>
    </location>
</feature>
<keyword evidence="11" id="KW-1185">Reference proteome</keyword>
<evidence type="ECO:0000256" key="8">
    <source>
        <dbReference type="RuleBase" id="RU361238"/>
    </source>
</evidence>
<dbReference type="GO" id="GO:0030600">
    <property type="term" value="F:feruloyl esterase activity"/>
    <property type="evidence" value="ECO:0007669"/>
    <property type="project" value="UniProtKB-ARBA"/>
</dbReference>
<evidence type="ECO:0000313" key="11">
    <source>
        <dbReference type="Proteomes" id="UP001285441"/>
    </source>
</evidence>
<accession>A0AAE0U0K5</accession>
<protein>
    <recommendedName>
        <fullName evidence="8">Carboxylic ester hydrolase</fullName>
        <ecNumber evidence="8">3.1.1.-</ecNumber>
    </recommendedName>
</protein>